<dbReference type="Proteomes" id="UP000005723">
    <property type="component" value="Unassembled WGS sequence"/>
</dbReference>
<evidence type="ECO:0008006" key="3">
    <source>
        <dbReference type="Google" id="ProtNLM"/>
    </source>
</evidence>
<comment type="caution">
    <text evidence="1">The sequence shown here is derived from an EMBL/GenBank/DDBJ whole genome shotgun (WGS) entry which is preliminary data.</text>
</comment>
<proteinExistence type="predicted"/>
<protein>
    <recommendedName>
        <fullName evidence="3">Ribosome association toxin RatA</fullName>
    </recommendedName>
</protein>
<keyword evidence="2" id="KW-1185">Reference proteome</keyword>
<evidence type="ECO:0000313" key="1">
    <source>
        <dbReference type="EMBL" id="EFE97770.1"/>
    </source>
</evidence>
<dbReference type="EMBL" id="ADBY01000015">
    <property type="protein sequence ID" value="EFE97770.1"/>
    <property type="molecule type" value="Genomic_DNA"/>
</dbReference>
<dbReference type="AlphaFoldDB" id="D4DXM7"/>
<dbReference type="CDD" id="cd07817">
    <property type="entry name" value="SRPBCC_8"/>
    <property type="match status" value="1"/>
</dbReference>
<accession>D4DXM7</accession>
<dbReference type="Gene3D" id="3.30.530.20">
    <property type="match status" value="1"/>
</dbReference>
<sequence length="179" mass="20246">MQHAQLNVEGVKNKSKAVEVNRWITIGKPALELQRLWCDPHTLPLIMSHFAKVDILNERESSWMVEDMLSQKWYWQNRITELQPGIAIYWQSLQGADLPNEGSLLFREAPAAKGTELSLRVIFEPPGGEMGKKIADWLNVVPKEIVSKALHRFKSLAETGEIPRVSPQPVGADRAKKEA</sequence>
<dbReference type="PANTHER" id="PTHR33824:SF7">
    <property type="entry name" value="POLYKETIDE CYCLASE_DEHYDRASE AND LIPID TRANSPORT SUPERFAMILY PROTEIN"/>
    <property type="match status" value="1"/>
</dbReference>
<evidence type="ECO:0000313" key="2">
    <source>
        <dbReference type="Proteomes" id="UP000005723"/>
    </source>
</evidence>
<gene>
    <name evidence="1" type="ORF">HMPREF0758_0677</name>
</gene>
<reference evidence="1 2" key="1">
    <citation type="submission" date="2010-01" db="EMBL/GenBank/DDBJ databases">
        <authorList>
            <person name="Muzny D."/>
            <person name="Qin X."/>
            <person name="Deng J."/>
            <person name="Jiang H."/>
            <person name="Liu Y."/>
            <person name="Qu J."/>
            <person name="Song X.-Z."/>
            <person name="Zhang L."/>
            <person name="Thornton R."/>
            <person name="Coyle M."/>
            <person name="Francisco L."/>
            <person name="Jackson L."/>
            <person name="Javaid M."/>
            <person name="Korchina V."/>
            <person name="Kovar C."/>
            <person name="Mata R."/>
            <person name="Mathew T."/>
            <person name="Ngo R."/>
            <person name="Nguyen L."/>
            <person name="Nguyen N."/>
            <person name="Okwuonu G."/>
            <person name="Ongeri F."/>
            <person name="Pham C."/>
            <person name="Simmons D."/>
            <person name="Wilczek-Boney K."/>
            <person name="Hale W."/>
            <person name="Jakkamsetti A."/>
            <person name="Pham P."/>
            <person name="Ruth R."/>
            <person name="San Lucas F."/>
            <person name="Warren J."/>
            <person name="Zhang J."/>
            <person name="Zhao Z."/>
            <person name="Zhou C."/>
            <person name="Zhu D."/>
            <person name="Lee S."/>
            <person name="Bess C."/>
            <person name="Blankenburg K."/>
            <person name="Forbes L."/>
            <person name="Fu Q."/>
            <person name="Gubbala S."/>
            <person name="Hirani K."/>
            <person name="Jayaseelan J.C."/>
            <person name="Lara F."/>
            <person name="Munidasa M."/>
            <person name="Palculict T."/>
            <person name="Patil S."/>
            <person name="Pu L.-L."/>
            <person name="Saada N."/>
            <person name="Tang L."/>
            <person name="Weissenberger G."/>
            <person name="Zhu Y."/>
            <person name="Hemphill L."/>
            <person name="Shang Y."/>
            <person name="Youmans B."/>
            <person name="Ayvaz T."/>
            <person name="Ross M."/>
            <person name="Santibanez J."/>
            <person name="Aqrawi P."/>
            <person name="Gross S."/>
            <person name="Joshi V."/>
            <person name="Fowler G."/>
            <person name="Nazareth L."/>
            <person name="Reid J."/>
            <person name="Worley K."/>
            <person name="Petrosino J."/>
            <person name="Highlander S."/>
            <person name="Gibbs R."/>
        </authorList>
    </citation>
    <scope>NUCLEOTIDE SEQUENCE [LARGE SCALE GENOMIC DNA]</scope>
    <source>
        <strain evidence="1 2">DSM 4582</strain>
    </source>
</reference>
<dbReference type="InterPro" id="IPR023393">
    <property type="entry name" value="START-like_dom_sf"/>
</dbReference>
<dbReference type="PANTHER" id="PTHR33824">
    <property type="entry name" value="POLYKETIDE CYCLASE/DEHYDRASE AND LIPID TRANSPORT SUPERFAMILY PROTEIN"/>
    <property type="match status" value="1"/>
</dbReference>
<dbReference type="InterPro" id="IPR047137">
    <property type="entry name" value="ORF3"/>
</dbReference>
<dbReference type="RefSeq" id="WP_004955692.1">
    <property type="nucleotide sequence ID" value="NZ_GG753567.1"/>
</dbReference>
<organism evidence="1 2">
    <name type="scientific">Serratia odorifera DSM 4582</name>
    <dbReference type="NCBI Taxonomy" id="667129"/>
    <lineage>
        <taxon>Bacteria</taxon>
        <taxon>Pseudomonadati</taxon>
        <taxon>Pseudomonadota</taxon>
        <taxon>Gammaproteobacteria</taxon>
        <taxon>Enterobacterales</taxon>
        <taxon>Yersiniaceae</taxon>
        <taxon>Serratia</taxon>
    </lineage>
</organism>
<dbReference type="STRING" id="667129.HMPREF0758_0677"/>
<dbReference type="HOGENOM" id="CLU_079860_2_0_6"/>
<name>D4DXM7_SEROD</name>
<dbReference type="SUPFAM" id="SSF55961">
    <property type="entry name" value="Bet v1-like"/>
    <property type="match status" value="1"/>
</dbReference>
<dbReference type="OrthoDB" id="9797595at2"/>